<proteinExistence type="predicted"/>
<reference evidence="2" key="1">
    <citation type="submission" date="2019-08" db="EMBL/GenBank/DDBJ databases">
        <authorList>
            <person name="Kucharzyk K."/>
            <person name="Murdoch R.W."/>
            <person name="Higgins S."/>
            <person name="Loffler F."/>
        </authorList>
    </citation>
    <scope>NUCLEOTIDE SEQUENCE</scope>
</reference>
<evidence type="ECO:0000313" key="2">
    <source>
        <dbReference type="EMBL" id="MPM63969.1"/>
    </source>
</evidence>
<protein>
    <submittedName>
        <fullName evidence="2">Uncharacterized protein</fullName>
    </submittedName>
</protein>
<accession>A0A645BEU1</accession>
<feature type="region of interest" description="Disordered" evidence="1">
    <location>
        <begin position="1"/>
        <end position="28"/>
    </location>
</feature>
<organism evidence="2">
    <name type="scientific">bioreactor metagenome</name>
    <dbReference type="NCBI Taxonomy" id="1076179"/>
    <lineage>
        <taxon>unclassified sequences</taxon>
        <taxon>metagenomes</taxon>
        <taxon>ecological metagenomes</taxon>
    </lineage>
</organism>
<evidence type="ECO:0000256" key="1">
    <source>
        <dbReference type="SAM" id="MobiDB-lite"/>
    </source>
</evidence>
<dbReference type="EMBL" id="VSSQ01019706">
    <property type="protein sequence ID" value="MPM63969.1"/>
    <property type="molecule type" value="Genomic_DNA"/>
</dbReference>
<sequence>MVVSLGPGRGATIGRKARGQYAGSENDPEVWLGSPKAIQDSLVF</sequence>
<dbReference type="AlphaFoldDB" id="A0A645BEU1"/>
<comment type="caution">
    <text evidence="2">The sequence shown here is derived from an EMBL/GenBank/DDBJ whole genome shotgun (WGS) entry which is preliminary data.</text>
</comment>
<name>A0A645BEU1_9ZZZZ</name>
<gene>
    <name evidence="2" type="ORF">SDC9_110854</name>
</gene>